<dbReference type="Proteomes" id="UP000217790">
    <property type="component" value="Unassembled WGS sequence"/>
</dbReference>
<proteinExistence type="predicted"/>
<organism evidence="1 2">
    <name type="scientific">Armillaria gallica</name>
    <name type="common">Bulbous honey fungus</name>
    <name type="synonym">Armillaria bulbosa</name>
    <dbReference type="NCBI Taxonomy" id="47427"/>
    <lineage>
        <taxon>Eukaryota</taxon>
        <taxon>Fungi</taxon>
        <taxon>Dikarya</taxon>
        <taxon>Basidiomycota</taxon>
        <taxon>Agaricomycotina</taxon>
        <taxon>Agaricomycetes</taxon>
        <taxon>Agaricomycetidae</taxon>
        <taxon>Agaricales</taxon>
        <taxon>Marasmiineae</taxon>
        <taxon>Physalacriaceae</taxon>
        <taxon>Armillaria</taxon>
    </lineage>
</organism>
<protein>
    <submittedName>
        <fullName evidence="1">Uncharacterized protein</fullName>
    </submittedName>
</protein>
<reference evidence="2" key="1">
    <citation type="journal article" date="2017" name="Nat. Ecol. Evol.">
        <title>Genome expansion and lineage-specific genetic innovations in the forest pathogenic fungi Armillaria.</title>
        <authorList>
            <person name="Sipos G."/>
            <person name="Prasanna A.N."/>
            <person name="Walter M.C."/>
            <person name="O'Connor E."/>
            <person name="Balint B."/>
            <person name="Krizsan K."/>
            <person name="Kiss B."/>
            <person name="Hess J."/>
            <person name="Varga T."/>
            <person name="Slot J."/>
            <person name="Riley R."/>
            <person name="Boka B."/>
            <person name="Rigling D."/>
            <person name="Barry K."/>
            <person name="Lee J."/>
            <person name="Mihaltcheva S."/>
            <person name="LaButti K."/>
            <person name="Lipzen A."/>
            <person name="Waldron R."/>
            <person name="Moloney N.M."/>
            <person name="Sperisen C."/>
            <person name="Kredics L."/>
            <person name="Vagvoelgyi C."/>
            <person name="Patrignani A."/>
            <person name="Fitzpatrick D."/>
            <person name="Nagy I."/>
            <person name="Doyle S."/>
            <person name="Anderson J.B."/>
            <person name="Grigoriev I.V."/>
            <person name="Gueldener U."/>
            <person name="Muensterkoetter M."/>
            <person name="Nagy L.G."/>
        </authorList>
    </citation>
    <scope>NUCLEOTIDE SEQUENCE [LARGE SCALE GENOMIC DNA]</scope>
    <source>
        <strain evidence="2">Ar21-2</strain>
    </source>
</reference>
<gene>
    <name evidence="1" type="ORF">ARMGADRAFT_534308</name>
</gene>
<accession>A0A2H3D4K8</accession>
<sequence>MPRIPRSSFRAACFRSKSSCSWIISLSWAAIFSCNETIFCSAPFAAPSPLHCASFQMTFDCSKFVSMSIMPCATENSPQYHYNSIVLSPPGCWDQRCLLYALGAMTARHAHGLSSW</sequence>
<evidence type="ECO:0000313" key="1">
    <source>
        <dbReference type="EMBL" id="PBK86332.1"/>
    </source>
</evidence>
<evidence type="ECO:0000313" key="2">
    <source>
        <dbReference type="Proteomes" id="UP000217790"/>
    </source>
</evidence>
<keyword evidence="2" id="KW-1185">Reference proteome</keyword>
<dbReference type="AlphaFoldDB" id="A0A2H3D4K8"/>
<dbReference type="InParanoid" id="A0A2H3D4K8"/>
<name>A0A2H3D4K8_ARMGA</name>
<dbReference type="EMBL" id="KZ293684">
    <property type="protein sequence ID" value="PBK86332.1"/>
    <property type="molecule type" value="Genomic_DNA"/>
</dbReference>
<dbReference type="PROSITE" id="PS51257">
    <property type="entry name" value="PROKAR_LIPOPROTEIN"/>
    <property type="match status" value="1"/>
</dbReference>